<feature type="compositionally biased region" description="Low complexity" evidence="1">
    <location>
        <begin position="475"/>
        <end position="485"/>
    </location>
</feature>
<keyword evidence="2" id="KW-0472">Membrane</keyword>
<dbReference type="PANTHER" id="PTHR23302:SF24">
    <property type="entry name" value="TMC DOMAIN-CONTAINING PROTEIN"/>
    <property type="match status" value="1"/>
</dbReference>
<dbReference type="InterPro" id="IPR038900">
    <property type="entry name" value="TMC"/>
</dbReference>
<evidence type="ECO:0000256" key="1">
    <source>
        <dbReference type="SAM" id="MobiDB-lite"/>
    </source>
</evidence>
<feature type="compositionally biased region" description="Pro residues" evidence="1">
    <location>
        <begin position="446"/>
        <end position="474"/>
    </location>
</feature>
<keyword evidence="2" id="KW-0812">Transmembrane</keyword>
<sequence>MSSQNIPPPLPPGWKAQLDAKSGKFYFYNVETRAQQWEPPPLNLAPGWRAARDESGHQYYMNLAFGYSQWDWPPQEPAEKFPKKTEHAAPSGSSQPAPVVQPSPAPVDQVSPAPAVSPTFPQPASQSPAEVGTTPAAQTPADEAAAMPAPAAAATTAPSPSPAASPAEGVDVAQVPTEASTPATGAAPSTPPTEVASTPAAESAAPPPSSLDATITPRPATEGAGEDVQVPGTPDTNQPAPAPPAAVSSPPVVEATTGGSEPPSPTPVPPLSPATMTMSTSPGPTPSPPRSTPPEAAHIPVGNVLSGVPATQPMPMMPQPPHPRTPRFIGAAPTHLTTDLPYMPAQQPMAGGPHMAGVMSGPLPQMGPMGPMAPVPMGVMGYPPAGGAAPMGMLSPTLGGRPPMVMGGPPTMMMPPGGAPFVGQRPHPGGMMSAPLPMMAGGRMPMPVPPPPQPHMAMLSPPPVRGPGMGPPPQQQQQQHPQQQGVLTAPPAAQLIVRNSGPGPVMVSSPPQPRLVAPAPAPAPGGPAPAAPHPGKVQGAPVPPPPRSTVPPGYKLVYSKLGVPSLVIDKSGGGTEAAMEHQEVRVLKMGSSLKEIETQYGTGVSLYFVFLRFIIFLNFWLGCIALGNFIPSLAHVQLSSLTGFINIFYIESYSPEVWIYWIITACAAVGCSLLAGYANKRRADTEKELKREALMVDMDTINKYLCVYDIDGNEEALTMDINVVHPLENKYVRTSSHYTRLFFSYLLFVIMLVAGGVAVYFITWGGKKLSTVDFWGRDWLLSIIVSVANTAVRQCWAIMCRALTNFEKHKFWSGYRRHTLVKLFLFKFLNAGVLYFSQYFVYSAEDSSSTATTCPLADAGTQFLVNYIIDILVFCGTGTLLPIFRFYCLRSGGKSGKKKNSDYKDEFDTAEEHLDVLYRQFILFLAGTIVPMVYFLGFVGAIIGYYLDKLRVIRLCSVKPMHTSPHKLLLWVLILTALAAVFIFPNGILWILLKWPESRFTQCTFFK</sequence>
<dbReference type="InterPro" id="IPR049452">
    <property type="entry name" value="Anoctamin_TM"/>
</dbReference>
<dbReference type="SUPFAM" id="SSF51045">
    <property type="entry name" value="WW domain"/>
    <property type="match status" value="2"/>
</dbReference>
<dbReference type="Pfam" id="PF04547">
    <property type="entry name" value="Anoctamin"/>
    <property type="match status" value="1"/>
</dbReference>
<feature type="compositionally biased region" description="Low complexity" evidence="1">
    <location>
        <begin position="88"/>
        <end position="98"/>
    </location>
</feature>
<dbReference type="InterPro" id="IPR001202">
    <property type="entry name" value="WW_dom"/>
</dbReference>
<evidence type="ECO:0000259" key="3">
    <source>
        <dbReference type="PROSITE" id="PS50020"/>
    </source>
</evidence>
<keyword evidence="5" id="KW-1185">Reference proteome</keyword>
<feature type="transmembrane region" description="Helical" evidence="2">
    <location>
        <begin position="864"/>
        <end position="888"/>
    </location>
</feature>
<gene>
    <name evidence="4" type="ORF">PAPYR_6385</name>
</gene>
<dbReference type="PROSITE" id="PS50020">
    <property type="entry name" value="WW_DOMAIN_2"/>
    <property type="match status" value="2"/>
</dbReference>
<feature type="compositionally biased region" description="Low complexity" evidence="1">
    <location>
        <begin position="133"/>
        <end position="167"/>
    </location>
</feature>
<comment type="caution">
    <text evidence="4">The sequence shown here is derived from an EMBL/GenBank/DDBJ whole genome shotgun (WGS) entry which is preliminary data.</text>
</comment>
<dbReference type="Gene3D" id="2.20.70.10">
    <property type="match status" value="1"/>
</dbReference>
<dbReference type="InterPro" id="IPR036020">
    <property type="entry name" value="WW_dom_sf"/>
</dbReference>
<dbReference type="Proteomes" id="UP001141327">
    <property type="component" value="Unassembled WGS sequence"/>
</dbReference>
<accession>A0ABQ8UHW4</accession>
<feature type="transmembrane region" description="Helical" evidence="2">
    <location>
        <begin position="824"/>
        <end position="844"/>
    </location>
</feature>
<feature type="region of interest" description="Disordered" evidence="1">
    <location>
        <begin position="71"/>
        <end position="297"/>
    </location>
</feature>
<evidence type="ECO:0000313" key="5">
    <source>
        <dbReference type="Proteomes" id="UP001141327"/>
    </source>
</evidence>
<feature type="transmembrane region" description="Helical" evidence="2">
    <location>
        <begin position="968"/>
        <end position="993"/>
    </location>
</feature>
<feature type="compositionally biased region" description="Basic and acidic residues" evidence="1">
    <location>
        <begin position="77"/>
        <end position="87"/>
    </location>
</feature>
<keyword evidence="2" id="KW-1133">Transmembrane helix</keyword>
<feature type="compositionally biased region" description="Pro residues" evidence="1">
    <location>
        <begin position="262"/>
        <end position="272"/>
    </location>
</feature>
<protein>
    <submittedName>
        <fullName evidence="4">DUF590 family protein</fullName>
    </submittedName>
</protein>
<proteinExistence type="predicted"/>
<feature type="domain" description="WW" evidence="3">
    <location>
        <begin position="42"/>
        <end position="75"/>
    </location>
</feature>
<feature type="transmembrane region" description="Helical" evidence="2">
    <location>
        <begin position="921"/>
        <end position="948"/>
    </location>
</feature>
<feature type="transmembrane region" description="Helical" evidence="2">
    <location>
        <begin position="742"/>
        <end position="764"/>
    </location>
</feature>
<feature type="compositionally biased region" description="Low complexity" evidence="1">
    <location>
        <begin position="500"/>
        <end position="518"/>
    </location>
</feature>
<dbReference type="PANTHER" id="PTHR23302">
    <property type="entry name" value="TRANSMEMBRANE CHANNEL-RELATED"/>
    <property type="match status" value="1"/>
</dbReference>
<evidence type="ECO:0000256" key="2">
    <source>
        <dbReference type="SAM" id="Phobius"/>
    </source>
</evidence>
<organism evidence="4 5">
    <name type="scientific">Paratrimastix pyriformis</name>
    <dbReference type="NCBI Taxonomy" id="342808"/>
    <lineage>
        <taxon>Eukaryota</taxon>
        <taxon>Metamonada</taxon>
        <taxon>Preaxostyla</taxon>
        <taxon>Paratrimastigidae</taxon>
        <taxon>Paratrimastix</taxon>
    </lineage>
</organism>
<dbReference type="CDD" id="cd00201">
    <property type="entry name" value="WW"/>
    <property type="match status" value="1"/>
</dbReference>
<name>A0ABQ8UHW4_9EUKA</name>
<feature type="transmembrane region" description="Helical" evidence="2">
    <location>
        <begin position="604"/>
        <end position="626"/>
    </location>
</feature>
<dbReference type="EMBL" id="JAPMOS010000036">
    <property type="protein sequence ID" value="KAJ4457987.1"/>
    <property type="molecule type" value="Genomic_DNA"/>
</dbReference>
<evidence type="ECO:0000313" key="4">
    <source>
        <dbReference type="EMBL" id="KAJ4457987.1"/>
    </source>
</evidence>
<feature type="compositionally biased region" description="Low complexity" evidence="1">
    <location>
        <begin position="106"/>
        <end position="118"/>
    </location>
</feature>
<dbReference type="Pfam" id="PF00397">
    <property type="entry name" value="WW"/>
    <property type="match status" value="1"/>
</dbReference>
<feature type="region of interest" description="Disordered" evidence="1">
    <location>
        <begin position="446"/>
        <end position="546"/>
    </location>
</feature>
<feature type="compositionally biased region" description="Pro residues" evidence="1">
    <location>
        <begin position="519"/>
        <end position="532"/>
    </location>
</feature>
<reference evidence="4" key="1">
    <citation type="journal article" date="2022" name="bioRxiv">
        <title>Genomics of Preaxostyla Flagellates Illuminates Evolutionary Transitions and the Path Towards Mitochondrial Loss.</title>
        <authorList>
            <person name="Novak L.V.F."/>
            <person name="Treitli S.C."/>
            <person name="Pyrih J."/>
            <person name="Halakuc P."/>
            <person name="Pipaliya S.V."/>
            <person name="Vacek V."/>
            <person name="Brzon O."/>
            <person name="Soukal P."/>
            <person name="Eme L."/>
            <person name="Dacks J.B."/>
            <person name="Karnkowska A."/>
            <person name="Elias M."/>
            <person name="Hampl V."/>
        </authorList>
    </citation>
    <scope>NUCLEOTIDE SEQUENCE</scope>
    <source>
        <strain evidence="4">RCP-MX</strain>
    </source>
</reference>
<feature type="compositionally biased region" description="Low complexity" evidence="1">
    <location>
        <begin position="176"/>
        <end position="204"/>
    </location>
</feature>
<feature type="domain" description="WW" evidence="3">
    <location>
        <begin position="8"/>
        <end position="42"/>
    </location>
</feature>
<feature type="compositionally biased region" description="Low complexity" evidence="1">
    <location>
        <begin position="273"/>
        <end position="282"/>
    </location>
</feature>
<feature type="transmembrane region" description="Helical" evidence="2">
    <location>
        <begin position="633"/>
        <end position="652"/>
    </location>
</feature>
<dbReference type="PROSITE" id="PS01159">
    <property type="entry name" value="WW_DOMAIN_1"/>
    <property type="match status" value="1"/>
</dbReference>
<feature type="transmembrane region" description="Helical" evidence="2">
    <location>
        <begin position="779"/>
        <end position="803"/>
    </location>
</feature>
<dbReference type="SMART" id="SM00456">
    <property type="entry name" value="WW"/>
    <property type="match status" value="2"/>
</dbReference>
<feature type="transmembrane region" description="Helical" evidence="2">
    <location>
        <begin position="658"/>
        <end position="678"/>
    </location>
</feature>
<feature type="compositionally biased region" description="Pro residues" evidence="1">
    <location>
        <begin position="283"/>
        <end position="292"/>
    </location>
</feature>